<protein>
    <recommendedName>
        <fullName evidence="4">Fibronectin type-III domain-containing protein</fullName>
    </recommendedName>
</protein>
<accession>A0ABY3KN75</accession>
<dbReference type="InterPro" id="IPR036116">
    <property type="entry name" value="FN3_sf"/>
</dbReference>
<reference evidence="2 3" key="1">
    <citation type="submission" date="2019-07" db="EMBL/GenBank/DDBJ databases">
        <title>Draft genome of two Muricauda strains isolated from deep sea.</title>
        <authorList>
            <person name="Sun C."/>
        </authorList>
    </citation>
    <scope>NUCLEOTIDE SEQUENCE [LARGE SCALE GENOMIC DNA]</scope>
    <source>
        <strain evidence="2 3">NH166</strain>
    </source>
</reference>
<dbReference type="Gene3D" id="2.60.40.10">
    <property type="entry name" value="Immunoglobulins"/>
    <property type="match status" value="1"/>
</dbReference>
<proteinExistence type="predicted"/>
<dbReference type="InterPro" id="IPR013783">
    <property type="entry name" value="Ig-like_fold"/>
</dbReference>
<dbReference type="SUPFAM" id="SSF49265">
    <property type="entry name" value="Fibronectin type III"/>
    <property type="match status" value="1"/>
</dbReference>
<dbReference type="RefSeq" id="WP_147378590.1">
    <property type="nucleotide sequence ID" value="NZ_QXFJ01000030.1"/>
</dbReference>
<evidence type="ECO:0000256" key="1">
    <source>
        <dbReference type="SAM" id="MobiDB-lite"/>
    </source>
</evidence>
<keyword evidence="3" id="KW-1185">Reference proteome</keyword>
<feature type="region of interest" description="Disordered" evidence="1">
    <location>
        <begin position="91"/>
        <end position="126"/>
    </location>
</feature>
<dbReference type="Proteomes" id="UP000321528">
    <property type="component" value="Unassembled WGS sequence"/>
</dbReference>
<feature type="compositionally biased region" description="Polar residues" evidence="1">
    <location>
        <begin position="104"/>
        <end position="126"/>
    </location>
</feature>
<name>A0ABY3KN75_9FLAO</name>
<comment type="caution">
    <text evidence="2">The sequence shown here is derived from an EMBL/GenBank/DDBJ whole genome shotgun (WGS) entry which is preliminary data.</text>
</comment>
<gene>
    <name evidence="2" type="ORF">FQ019_13455</name>
</gene>
<organism evidence="2 3">
    <name type="scientific">Flagellimonas aequoris</name>
    <dbReference type="NCBI Taxonomy" id="2306997"/>
    <lineage>
        <taxon>Bacteria</taxon>
        <taxon>Pseudomonadati</taxon>
        <taxon>Bacteroidota</taxon>
        <taxon>Flavobacteriia</taxon>
        <taxon>Flavobacteriales</taxon>
        <taxon>Flavobacteriaceae</taxon>
        <taxon>Flagellimonas</taxon>
    </lineage>
</organism>
<dbReference type="EMBL" id="VNWL01000029">
    <property type="protein sequence ID" value="TXJ99952.1"/>
    <property type="molecule type" value="Genomic_DNA"/>
</dbReference>
<evidence type="ECO:0000313" key="3">
    <source>
        <dbReference type="Proteomes" id="UP000321528"/>
    </source>
</evidence>
<sequence length="126" mass="13728">MAPTEGSILEANTVNFNWEPVGEATGYQIQVATPNFGNATQLVLDSVVEVDTLGYVTTRLGQSLFNGNYEWRIKAFNSDYETPYTASAFQVNGDEDQDLPPPNNLQLVSPTNESSASNTFNVTVSN</sequence>
<evidence type="ECO:0000313" key="2">
    <source>
        <dbReference type="EMBL" id="TXJ99952.1"/>
    </source>
</evidence>
<evidence type="ECO:0008006" key="4">
    <source>
        <dbReference type="Google" id="ProtNLM"/>
    </source>
</evidence>